<keyword evidence="1" id="KW-0472">Membrane</keyword>
<keyword evidence="1" id="KW-0812">Transmembrane</keyword>
<dbReference type="EMBL" id="CP012150">
    <property type="protein sequence ID" value="AKS30706.1"/>
    <property type="molecule type" value="Genomic_DNA"/>
</dbReference>
<name>A0A0K0WZS6_MYCGD</name>
<dbReference type="AlphaFoldDB" id="A0A0K0WZS6"/>
<feature type="transmembrane region" description="Helical" evidence="1">
    <location>
        <begin position="87"/>
        <end position="114"/>
    </location>
</feature>
<feature type="transmembrane region" description="Helical" evidence="1">
    <location>
        <begin position="48"/>
        <end position="67"/>
    </location>
</feature>
<proteinExistence type="predicted"/>
<dbReference type="PATRIC" id="fig|134601.6.peg.236"/>
<accession>A0A0K0WZS6</accession>
<organism evidence="2 3">
    <name type="scientific">Mycolicibacterium goodii</name>
    <name type="common">Mycobacterium goodii</name>
    <dbReference type="NCBI Taxonomy" id="134601"/>
    <lineage>
        <taxon>Bacteria</taxon>
        <taxon>Bacillati</taxon>
        <taxon>Actinomycetota</taxon>
        <taxon>Actinomycetes</taxon>
        <taxon>Mycobacteriales</taxon>
        <taxon>Mycobacteriaceae</taxon>
        <taxon>Mycolicibacterium</taxon>
    </lineage>
</organism>
<protein>
    <submittedName>
        <fullName evidence="2">Uncharacterized protein</fullName>
    </submittedName>
</protein>
<evidence type="ECO:0000313" key="3">
    <source>
        <dbReference type="Proteomes" id="UP000062255"/>
    </source>
</evidence>
<gene>
    <name evidence="2" type="ORF">AFA91_01120</name>
</gene>
<reference evidence="2 3" key="1">
    <citation type="submission" date="2015-07" db="EMBL/GenBank/DDBJ databases">
        <title>Complete genome sequence of Mycobacterium goodii X7B, a facultative thermophilic biodesulfurizing bacterium.</title>
        <authorList>
            <person name="Yu B."/>
            <person name="Li F."/>
            <person name="Xu P."/>
        </authorList>
    </citation>
    <scope>NUCLEOTIDE SEQUENCE [LARGE SCALE GENOMIC DNA]</scope>
    <source>
        <strain evidence="2 3">X7B</strain>
    </source>
</reference>
<feature type="transmembrane region" description="Helical" evidence="1">
    <location>
        <begin position="134"/>
        <end position="151"/>
    </location>
</feature>
<evidence type="ECO:0000313" key="2">
    <source>
        <dbReference type="EMBL" id="AKS30706.1"/>
    </source>
</evidence>
<dbReference type="Proteomes" id="UP000062255">
    <property type="component" value="Chromosome"/>
</dbReference>
<dbReference type="KEGG" id="mgo:AFA91_01120"/>
<evidence type="ECO:0000256" key="1">
    <source>
        <dbReference type="SAM" id="Phobius"/>
    </source>
</evidence>
<sequence>MPVTELPQPAQWRDRDFVAAAGIALFGASAAVAALWTFQRFERGDHLTAAITAGGTIFAACCALLAVRGRFMRTPLRAKVDRSGTKFLPDAVGVILVITLCVAAIPSGLLFVVFAPQHRVDLPISDGERVFEPILVGALVFFAAVGLIAIVRRRGTGHLLLTPDGFELVDVLFTQRGSWQDVEDVSDVAADKQVRHPIVLVMKDGKPIVVKNADGYAPNGAALYWLIRYYWRHPENRAELADGRAVKRLCDEELVAE</sequence>
<feature type="transmembrane region" description="Helical" evidence="1">
    <location>
        <begin position="17"/>
        <end position="36"/>
    </location>
</feature>
<keyword evidence="1" id="KW-1133">Transmembrane helix</keyword>
<dbReference type="OrthoDB" id="4376447at2"/>